<dbReference type="InterPro" id="IPR036396">
    <property type="entry name" value="Cyt_P450_sf"/>
</dbReference>
<organism evidence="5 6">
    <name type="scientific">Cirrhinus mrigala</name>
    <name type="common">Mrigala</name>
    <dbReference type="NCBI Taxonomy" id="683832"/>
    <lineage>
        <taxon>Eukaryota</taxon>
        <taxon>Metazoa</taxon>
        <taxon>Chordata</taxon>
        <taxon>Craniata</taxon>
        <taxon>Vertebrata</taxon>
        <taxon>Euteleostomi</taxon>
        <taxon>Actinopterygii</taxon>
        <taxon>Neopterygii</taxon>
        <taxon>Teleostei</taxon>
        <taxon>Ostariophysi</taxon>
        <taxon>Cypriniformes</taxon>
        <taxon>Cyprinidae</taxon>
        <taxon>Labeoninae</taxon>
        <taxon>Labeonini</taxon>
        <taxon>Cirrhinus</taxon>
    </lineage>
</organism>
<comment type="similarity">
    <text evidence="2">Belongs to the cytochrome P450 family.</text>
</comment>
<evidence type="ECO:0000313" key="5">
    <source>
        <dbReference type="EMBL" id="KAL0174577.1"/>
    </source>
</evidence>
<protein>
    <recommendedName>
        <fullName evidence="7">Cytochrome P450</fullName>
    </recommendedName>
</protein>
<dbReference type="Gene3D" id="1.10.630.10">
    <property type="entry name" value="Cytochrome P450"/>
    <property type="match status" value="1"/>
</dbReference>
<dbReference type="AlphaFoldDB" id="A0ABD0PL05"/>
<dbReference type="GO" id="GO:0046872">
    <property type="term" value="F:metal ion binding"/>
    <property type="evidence" value="ECO:0007669"/>
    <property type="project" value="UniProtKB-KW"/>
</dbReference>
<dbReference type="InterPro" id="IPR002401">
    <property type="entry name" value="Cyt_P450_E_grp-I"/>
</dbReference>
<dbReference type="InterPro" id="IPR001128">
    <property type="entry name" value="Cyt_P450"/>
</dbReference>
<dbReference type="PANTHER" id="PTHR24300">
    <property type="entry name" value="CYTOCHROME P450 508A4-RELATED"/>
    <property type="match status" value="1"/>
</dbReference>
<dbReference type="EMBL" id="JAMKFB020000015">
    <property type="protein sequence ID" value="KAL0174577.1"/>
    <property type="molecule type" value="Genomic_DNA"/>
</dbReference>
<evidence type="ECO:0000256" key="1">
    <source>
        <dbReference type="ARBA" id="ARBA00001971"/>
    </source>
</evidence>
<dbReference type="Proteomes" id="UP001529510">
    <property type="component" value="Unassembled WGS sequence"/>
</dbReference>
<keyword evidence="6" id="KW-1185">Reference proteome</keyword>
<dbReference type="InterPro" id="IPR050182">
    <property type="entry name" value="Cytochrome_P450_fam2"/>
</dbReference>
<gene>
    <name evidence="5" type="ORF">M9458_030545</name>
</gene>
<dbReference type="Pfam" id="PF00067">
    <property type="entry name" value="p450"/>
    <property type="match status" value="1"/>
</dbReference>
<comment type="caution">
    <text evidence="5">The sequence shown here is derived from an EMBL/GenBank/DDBJ whole genome shotgun (WGS) entry which is preliminary data.</text>
</comment>
<keyword evidence="3" id="KW-0479">Metal-binding</keyword>
<evidence type="ECO:0000256" key="4">
    <source>
        <dbReference type="ARBA" id="ARBA00023004"/>
    </source>
</evidence>
<evidence type="ECO:0000313" key="6">
    <source>
        <dbReference type="Proteomes" id="UP001529510"/>
    </source>
</evidence>
<evidence type="ECO:0008006" key="7">
    <source>
        <dbReference type="Google" id="ProtNLM"/>
    </source>
</evidence>
<dbReference type="PRINTS" id="PR00385">
    <property type="entry name" value="P450"/>
</dbReference>
<evidence type="ECO:0000256" key="2">
    <source>
        <dbReference type="ARBA" id="ARBA00010617"/>
    </source>
</evidence>
<evidence type="ECO:0000256" key="3">
    <source>
        <dbReference type="ARBA" id="ARBA00022723"/>
    </source>
</evidence>
<proteinExistence type="inferred from homology"/>
<dbReference type="SUPFAM" id="SSF48264">
    <property type="entry name" value="Cytochrome P450"/>
    <property type="match status" value="1"/>
</dbReference>
<sequence>AGTETTSSTARHALLLMMKHPDVQERVQQEIDEVVGQDRWPSVEDRQNLPYTDAVIHEVQRHMDIAPIAVPHKM</sequence>
<dbReference type="PRINTS" id="PR00463">
    <property type="entry name" value="EP450I"/>
</dbReference>
<accession>A0ABD0PL05</accession>
<name>A0ABD0PL05_CIRMR</name>
<reference evidence="5 6" key="1">
    <citation type="submission" date="2024-05" db="EMBL/GenBank/DDBJ databases">
        <title>Genome sequencing and assembly of Indian major carp, Cirrhinus mrigala (Hamilton, 1822).</title>
        <authorList>
            <person name="Mohindra V."/>
            <person name="Chowdhury L.M."/>
            <person name="Lal K."/>
            <person name="Jena J.K."/>
        </authorList>
    </citation>
    <scope>NUCLEOTIDE SEQUENCE [LARGE SCALE GENOMIC DNA]</scope>
    <source>
        <strain evidence="5">CM1030</strain>
        <tissue evidence="5">Blood</tissue>
    </source>
</reference>
<feature type="non-terminal residue" evidence="5">
    <location>
        <position position="1"/>
    </location>
</feature>
<comment type="cofactor">
    <cofactor evidence="1">
        <name>heme</name>
        <dbReference type="ChEBI" id="CHEBI:30413"/>
    </cofactor>
</comment>
<dbReference type="PANTHER" id="PTHR24300:SF346">
    <property type="entry name" value="CYTOCHROME P450 2C44"/>
    <property type="match status" value="1"/>
</dbReference>
<keyword evidence="4" id="KW-0408">Iron</keyword>
<feature type="non-terminal residue" evidence="5">
    <location>
        <position position="74"/>
    </location>
</feature>